<evidence type="ECO:0000313" key="3">
    <source>
        <dbReference type="Proteomes" id="UP000245076"/>
    </source>
</evidence>
<dbReference type="SUPFAM" id="SSF49785">
    <property type="entry name" value="Galactose-binding domain-like"/>
    <property type="match status" value="1"/>
</dbReference>
<comment type="caution">
    <text evidence="2">The sequence shown here is derived from an EMBL/GenBank/DDBJ whole genome shotgun (WGS) entry which is preliminary data.</text>
</comment>
<dbReference type="RefSeq" id="WP_108928767.1">
    <property type="nucleotide sequence ID" value="NZ_BFAY01000011.1"/>
</dbReference>
<gene>
    <name evidence="2" type="ORF">LPTSP1_21140</name>
</gene>
<name>A0A2P2D391_9LEPT</name>
<accession>A0A2P2D391</accession>
<dbReference type="NCBIfam" id="NF047619">
    <property type="entry name" value="NADase_discoid"/>
    <property type="match status" value="1"/>
</dbReference>
<dbReference type="InterPro" id="IPR008979">
    <property type="entry name" value="Galactose-bd-like_sf"/>
</dbReference>
<dbReference type="Gene3D" id="2.60.120.260">
    <property type="entry name" value="Galactose-binding domain-like"/>
    <property type="match status" value="1"/>
</dbReference>
<dbReference type="OrthoDB" id="336252at2"/>
<dbReference type="InterPro" id="IPR057561">
    <property type="entry name" value="NADase_transloc"/>
</dbReference>
<organism evidence="2 3">
    <name type="scientific">Leptospira johnsonii</name>
    <dbReference type="NCBI Taxonomy" id="1917820"/>
    <lineage>
        <taxon>Bacteria</taxon>
        <taxon>Pseudomonadati</taxon>
        <taxon>Spirochaetota</taxon>
        <taxon>Spirochaetia</taxon>
        <taxon>Leptospirales</taxon>
        <taxon>Leptospiraceae</taxon>
        <taxon>Leptospira</taxon>
    </lineage>
</organism>
<evidence type="ECO:0000313" key="2">
    <source>
        <dbReference type="EMBL" id="GBF39117.1"/>
    </source>
</evidence>
<dbReference type="Proteomes" id="UP000245076">
    <property type="component" value="Unassembled WGS sequence"/>
</dbReference>
<reference evidence="2 3" key="1">
    <citation type="submission" date="2018-02" db="EMBL/GenBank/DDBJ databases">
        <title>Novel Leptospira species isolated from soil and water in Japan.</title>
        <authorList>
            <person name="Nakao R."/>
            <person name="Masuzawa T."/>
        </authorList>
    </citation>
    <scope>NUCLEOTIDE SEQUENCE [LARGE SCALE GENOMIC DNA]</scope>
    <source>
        <strain evidence="2 3">E8</strain>
    </source>
</reference>
<keyword evidence="3" id="KW-1185">Reference proteome</keyword>
<evidence type="ECO:0000259" key="1">
    <source>
        <dbReference type="Pfam" id="PF25302"/>
    </source>
</evidence>
<protein>
    <submittedName>
        <fullName evidence="2">F5/8 type C domain protein</fullName>
    </submittedName>
</protein>
<feature type="domain" description="NAD glycohydrolase translocation F5/8 type C" evidence="1">
    <location>
        <begin position="172"/>
        <end position="300"/>
    </location>
</feature>
<dbReference type="AlphaFoldDB" id="A0A2P2D391"/>
<sequence>MKYKGIIVVFFLSQIFCVNCGKKFDRENGVLIETIQATSYKEGYRPENVFISGKSWKPYVSRTPKEGITFFFANESKMDLPGVTAGYTKIDSIVFVCPASSVQEYATYINASFYGRAKCGEKFQIGSLVHSLYVEPVFSKGVQSIELDEIEFYKNDKKAPVLFPIGIDGKVIASSVTEPKEGYPAYNLFDGAKEFGWVEGKSDDGIGEYIQIDLEKEITLSGLEVYNGYQRSDEHFKKNGRVEKLSISNGAESTSVILLDRAGSQRILLSKPLTGKQFKFTIEAAWSGEKWKDTALSEMILLGPNLERYTVNDSQYLARERSIIEKAKGTPIGDILGDKLENTECMINDSITLRPNGSFVYWRSSSGNEGVDVVMDGNWILEKNSKEESQIYIFGRLYSVYKTIKNSGTGPYDSTDISEESKTEIFSDRLKLIKVGSHPEISCDGDAISSDASILDIKGTKIYGSYY</sequence>
<dbReference type="EMBL" id="BFAY01000011">
    <property type="protein sequence ID" value="GBF39117.1"/>
    <property type="molecule type" value="Genomic_DNA"/>
</dbReference>
<dbReference type="Pfam" id="PF25302">
    <property type="entry name" value="NADase_transloc"/>
    <property type="match status" value="1"/>
</dbReference>
<proteinExistence type="predicted"/>